<dbReference type="EMBL" id="OX451740">
    <property type="protein sequence ID" value="CAI8615153.1"/>
    <property type="molecule type" value="Genomic_DNA"/>
</dbReference>
<dbReference type="PANTHER" id="PTHR33702">
    <property type="entry name" value="BNAA09G40010D PROTEIN"/>
    <property type="match status" value="1"/>
</dbReference>
<sequence>MEGITGSMKRGFKKYWKRRKGYQRVTKSSRKRNTVKLGGESTTGAKRKWSMKISPKIKIPTISPPKKWMAWMRDSYVRMMVALANSKVVKMGSFGDPTAGFGRNQQPKEYDSKMIVHMYNSFVVAQGHLLPHDLASKFASTTTLPKVNELL</sequence>
<proteinExistence type="predicted"/>
<evidence type="ECO:0000313" key="1">
    <source>
        <dbReference type="EMBL" id="CAI8615153.1"/>
    </source>
</evidence>
<dbReference type="AlphaFoldDB" id="A0AAV1B113"/>
<accession>A0AAV1B113</accession>
<evidence type="ECO:0000313" key="2">
    <source>
        <dbReference type="Proteomes" id="UP001157006"/>
    </source>
</evidence>
<dbReference type="Proteomes" id="UP001157006">
    <property type="component" value="Chromosome 5"/>
</dbReference>
<dbReference type="PANTHER" id="PTHR33702:SF5">
    <property type="entry name" value="OS01G0308600 PROTEIN"/>
    <property type="match status" value="1"/>
</dbReference>
<organism evidence="1 2">
    <name type="scientific">Vicia faba</name>
    <name type="common">Broad bean</name>
    <name type="synonym">Faba vulgaris</name>
    <dbReference type="NCBI Taxonomy" id="3906"/>
    <lineage>
        <taxon>Eukaryota</taxon>
        <taxon>Viridiplantae</taxon>
        <taxon>Streptophyta</taxon>
        <taxon>Embryophyta</taxon>
        <taxon>Tracheophyta</taxon>
        <taxon>Spermatophyta</taxon>
        <taxon>Magnoliopsida</taxon>
        <taxon>eudicotyledons</taxon>
        <taxon>Gunneridae</taxon>
        <taxon>Pentapetalae</taxon>
        <taxon>rosids</taxon>
        <taxon>fabids</taxon>
        <taxon>Fabales</taxon>
        <taxon>Fabaceae</taxon>
        <taxon>Papilionoideae</taxon>
        <taxon>50 kb inversion clade</taxon>
        <taxon>NPAAA clade</taxon>
        <taxon>Hologalegina</taxon>
        <taxon>IRL clade</taxon>
        <taxon>Fabeae</taxon>
        <taxon>Vicia</taxon>
    </lineage>
</organism>
<gene>
    <name evidence="1" type="ORF">VFH_V164880</name>
</gene>
<reference evidence="1 2" key="1">
    <citation type="submission" date="2023-01" db="EMBL/GenBank/DDBJ databases">
        <authorList>
            <person name="Kreplak J."/>
        </authorList>
    </citation>
    <scope>NUCLEOTIDE SEQUENCE [LARGE SCALE GENOMIC DNA]</scope>
</reference>
<name>A0AAV1B113_VICFA</name>
<keyword evidence="2" id="KW-1185">Reference proteome</keyword>
<protein>
    <submittedName>
        <fullName evidence="1">Uncharacterized protein</fullName>
    </submittedName>
</protein>